<name>A0ABS0U4M1_9GAMM</name>
<keyword evidence="3" id="KW-1185">Reference proteome</keyword>
<evidence type="ECO:0000256" key="1">
    <source>
        <dbReference type="SAM" id="MobiDB-lite"/>
    </source>
</evidence>
<sequence length="54" mass="6317">MPQLPDEEVPDEEGEDELFDILLINKLVMTQENSFIPMRPNTRSHRDPKHSDIV</sequence>
<proteinExistence type="predicted"/>
<dbReference type="Proteomes" id="UP000696184">
    <property type="component" value="Unassembled WGS sequence"/>
</dbReference>
<gene>
    <name evidence="2" type="ORF">H8A87_08850</name>
</gene>
<reference evidence="2 3" key="1">
    <citation type="submission" date="2020-08" db="EMBL/GenBank/DDBJ databases">
        <title>Description of Xenorhabdus lircayensis sp. nov., the symbiotic bacterium associated with the entomopathogenic nematode Steirnernema unicornum.</title>
        <authorList>
            <person name="Castaneda-Alvarez C."/>
            <person name="Prodan S."/>
            <person name="Zamorano A."/>
            <person name="San-Blas E."/>
            <person name="Aballay E."/>
        </authorList>
    </citation>
    <scope>NUCLEOTIDE SEQUENCE [LARGE SCALE GENOMIC DNA]</scope>
    <source>
        <strain evidence="2 3">VLS</strain>
    </source>
</reference>
<evidence type="ECO:0000313" key="2">
    <source>
        <dbReference type="EMBL" id="MBI6548823.1"/>
    </source>
</evidence>
<accession>A0ABS0U4M1</accession>
<dbReference type="RefSeq" id="WP_198689610.1">
    <property type="nucleotide sequence ID" value="NZ_CAWPUD010000032.1"/>
</dbReference>
<dbReference type="EMBL" id="JACOII010000034">
    <property type="protein sequence ID" value="MBI6548823.1"/>
    <property type="molecule type" value="Genomic_DNA"/>
</dbReference>
<evidence type="ECO:0000313" key="3">
    <source>
        <dbReference type="Proteomes" id="UP000696184"/>
    </source>
</evidence>
<feature type="region of interest" description="Disordered" evidence="1">
    <location>
        <begin position="35"/>
        <end position="54"/>
    </location>
</feature>
<protein>
    <submittedName>
        <fullName evidence="2">Uncharacterized protein</fullName>
    </submittedName>
</protein>
<comment type="caution">
    <text evidence="2">The sequence shown here is derived from an EMBL/GenBank/DDBJ whole genome shotgun (WGS) entry which is preliminary data.</text>
</comment>
<organism evidence="2 3">
    <name type="scientific">Xenorhabdus lircayensis</name>
    <dbReference type="NCBI Taxonomy" id="2763499"/>
    <lineage>
        <taxon>Bacteria</taxon>
        <taxon>Pseudomonadati</taxon>
        <taxon>Pseudomonadota</taxon>
        <taxon>Gammaproteobacteria</taxon>
        <taxon>Enterobacterales</taxon>
        <taxon>Morganellaceae</taxon>
        <taxon>Xenorhabdus</taxon>
    </lineage>
</organism>